<organism evidence="1 2">
    <name type="scientific">bacterium (Candidatus Ratteibacteria) CG01_land_8_20_14_3_00_40_19</name>
    <dbReference type="NCBI Taxonomy" id="2014290"/>
    <lineage>
        <taxon>Bacteria</taxon>
        <taxon>Candidatus Ratteibacteria</taxon>
    </lineage>
</organism>
<dbReference type="Gene3D" id="3.40.640.10">
    <property type="entry name" value="Type I PLP-dependent aspartate aminotransferase-like (Major domain)"/>
    <property type="match status" value="1"/>
</dbReference>
<dbReference type="GO" id="GO:0000271">
    <property type="term" value="P:polysaccharide biosynthetic process"/>
    <property type="evidence" value="ECO:0007669"/>
    <property type="project" value="TreeGrafter"/>
</dbReference>
<dbReference type="NCBIfam" id="TIGR03588">
    <property type="entry name" value="PseC"/>
    <property type="match status" value="1"/>
</dbReference>
<dbReference type="InterPro" id="IPR015421">
    <property type="entry name" value="PyrdxlP-dep_Trfase_major"/>
</dbReference>
<dbReference type="AlphaFoldDB" id="A0A2M7E6K9"/>
<comment type="caution">
    <text evidence="1">The sequence shown here is derived from an EMBL/GenBank/DDBJ whole genome shotgun (WGS) entry which is preliminary data.</text>
</comment>
<dbReference type="EMBL" id="PETL01000372">
    <property type="protein sequence ID" value="PIV63376.1"/>
    <property type="molecule type" value="Genomic_DNA"/>
</dbReference>
<dbReference type="InterPro" id="IPR000653">
    <property type="entry name" value="DegT/StrS_aminotransferase"/>
</dbReference>
<gene>
    <name evidence="1" type="primary">pseC</name>
    <name evidence="1" type="ORF">COS11_07790</name>
</gene>
<reference evidence="2" key="1">
    <citation type="submission" date="2017-09" db="EMBL/GenBank/DDBJ databases">
        <title>Depth-based differentiation of microbial function through sediment-hosted aquifers and enrichment of novel symbionts in the deep terrestrial subsurface.</title>
        <authorList>
            <person name="Probst A.J."/>
            <person name="Ladd B."/>
            <person name="Jarett J.K."/>
            <person name="Geller-Mcgrath D.E."/>
            <person name="Sieber C.M.K."/>
            <person name="Emerson J.B."/>
            <person name="Anantharaman K."/>
            <person name="Thomas B.C."/>
            <person name="Malmstrom R."/>
            <person name="Stieglmeier M."/>
            <person name="Klingl A."/>
            <person name="Woyke T."/>
            <person name="Ryan C.M."/>
            <person name="Banfield J.F."/>
        </authorList>
    </citation>
    <scope>NUCLEOTIDE SEQUENCE [LARGE SCALE GENOMIC DNA]</scope>
</reference>
<evidence type="ECO:0000313" key="1">
    <source>
        <dbReference type="EMBL" id="PIV63376.1"/>
    </source>
</evidence>
<sequence length="290" mass="32439">MKNYIPYGHQWIDDGDIEAVIKVLKSDWITQGPKIKEFEEKIASYCGAKYAVAVSSGTAALHIASLSCGIKKGDEAITTPITFVASANCVLYCGGKPIFADIQPDTINIDPEKIKNKITKKTKAIIPVDFAGHPCDLKEIYNLAQENNLTVIEDASHALGAEYRGTKIGSCKYSDMTVFSFHPVKIITTGEGGIVTTNNKEYYEKLLLFRNHGITKDSSKFSNGRACSAGEKWYYEMQELGYNYRITDFQCALGVSQLKKIDKFIQKRREIVQRYNEAFKDIEEVVTPTE</sequence>
<feature type="non-terminal residue" evidence="1">
    <location>
        <position position="290"/>
    </location>
</feature>
<dbReference type="CDD" id="cd00616">
    <property type="entry name" value="AHBA_syn"/>
    <property type="match status" value="1"/>
</dbReference>
<dbReference type="GO" id="GO:0030170">
    <property type="term" value="F:pyridoxal phosphate binding"/>
    <property type="evidence" value="ECO:0007669"/>
    <property type="project" value="TreeGrafter"/>
</dbReference>
<dbReference type="Proteomes" id="UP000228886">
    <property type="component" value="Unassembled WGS sequence"/>
</dbReference>
<dbReference type="InterPro" id="IPR020026">
    <property type="entry name" value="PseC"/>
</dbReference>
<proteinExistence type="predicted"/>
<protein>
    <submittedName>
        <fullName evidence="1">UDP-4-amino-4, 6-dideoxy-N-acetyl-beta-L-altrosamine transaminase</fullName>
    </submittedName>
</protein>
<dbReference type="GO" id="GO:0008483">
    <property type="term" value="F:transaminase activity"/>
    <property type="evidence" value="ECO:0007669"/>
    <property type="project" value="TreeGrafter"/>
</dbReference>
<dbReference type="SUPFAM" id="SSF53383">
    <property type="entry name" value="PLP-dependent transferases"/>
    <property type="match status" value="1"/>
</dbReference>
<dbReference type="PANTHER" id="PTHR30244:SF34">
    <property type="entry name" value="DTDP-4-AMINO-4,6-DIDEOXYGALACTOSE TRANSAMINASE"/>
    <property type="match status" value="1"/>
</dbReference>
<evidence type="ECO:0000313" key="2">
    <source>
        <dbReference type="Proteomes" id="UP000228886"/>
    </source>
</evidence>
<dbReference type="Pfam" id="PF01041">
    <property type="entry name" value="DegT_DnrJ_EryC1"/>
    <property type="match status" value="1"/>
</dbReference>
<dbReference type="PANTHER" id="PTHR30244">
    <property type="entry name" value="TRANSAMINASE"/>
    <property type="match status" value="1"/>
</dbReference>
<dbReference type="InterPro" id="IPR015424">
    <property type="entry name" value="PyrdxlP-dep_Trfase"/>
</dbReference>
<name>A0A2M7E6K9_9BACT</name>
<accession>A0A2M7E6K9</accession>